<dbReference type="EMBL" id="NKLP01000226">
    <property type="protein sequence ID" value="TDN29275.1"/>
    <property type="molecule type" value="Genomic_DNA"/>
</dbReference>
<feature type="region of interest" description="Disordered" evidence="1">
    <location>
        <begin position="96"/>
        <end position="124"/>
    </location>
</feature>
<evidence type="ECO:0000313" key="3">
    <source>
        <dbReference type="EMBL" id="TDN29275.1"/>
    </source>
</evidence>
<name>A0A4R6CQW8_9LACO</name>
<organism evidence="3 4">
    <name type="scientific">Lactobacillus crispatus</name>
    <dbReference type="NCBI Taxonomy" id="47770"/>
    <lineage>
        <taxon>Bacteria</taxon>
        <taxon>Bacillati</taxon>
        <taxon>Bacillota</taxon>
        <taxon>Bacilli</taxon>
        <taxon>Lactobacillales</taxon>
        <taxon>Lactobacillaceae</taxon>
        <taxon>Lactobacillus</taxon>
    </lineage>
</organism>
<keyword evidence="2" id="KW-1133">Transmembrane helix</keyword>
<evidence type="ECO:0000313" key="4">
    <source>
        <dbReference type="Proteomes" id="UP000295195"/>
    </source>
</evidence>
<dbReference type="RefSeq" id="WP_133476706.1">
    <property type="nucleotide sequence ID" value="NZ_JABERQ010000062.1"/>
</dbReference>
<evidence type="ECO:0000256" key="2">
    <source>
        <dbReference type="SAM" id="Phobius"/>
    </source>
</evidence>
<accession>A0A4R6CQW8</accession>
<evidence type="ECO:0000256" key="1">
    <source>
        <dbReference type="SAM" id="MobiDB-lite"/>
    </source>
</evidence>
<sequence length="180" mass="20959">MFEPKVSVNPRDIYVYQTNLPNPYDLLQLTHINASDYQGNKIYLDKQHLILDTSKVDYSHTGTYTVSISVMDNEMNMTLDYLTIHVLSPEEADRINAKHQSQQVPEKTTKQKKHEHRRSGGLQPINREKSIRYFEKHDSSSPSKELKSKENNHIFDRTSTYLIIALVIASLVAFAYYMFF</sequence>
<feature type="transmembrane region" description="Helical" evidence="2">
    <location>
        <begin position="159"/>
        <end position="179"/>
    </location>
</feature>
<keyword evidence="2" id="KW-0812">Transmembrane</keyword>
<protein>
    <submittedName>
        <fullName evidence="3">Uncharacterized protein</fullName>
    </submittedName>
</protein>
<dbReference type="Proteomes" id="UP000295195">
    <property type="component" value="Unassembled WGS sequence"/>
</dbReference>
<reference evidence="3 4" key="1">
    <citation type="submission" date="2017-06" db="EMBL/GenBank/DDBJ databases">
        <authorList>
            <person name="Swanenburg J."/>
            <person name="Kort R."/>
        </authorList>
    </citation>
    <scope>NUCLEOTIDE SEQUENCE [LARGE SCALE GENOMIC DNA]</scope>
    <source>
        <strain evidence="3 4">RL05</strain>
    </source>
</reference>
<proteinExistence type="predicted"/>
<gene>
    <name evidence="3" type="ORF">CEE75_11265</name>
</gene>
<dbReference type="AlphaFoldDB" id="A0A4R6CQW8"/>
<comment type="caution">
    <text evidence="3">The sequence shown here is derived from an EMBL/GenBank/DDBJ whole genome shotgun (WGS) entry which is preliminary data.</text>
</comment>
<keyword evidence="2" id="KW-0472">Membrane</keyword>
<feature type="compositionally biased region" description="Basic residues" evidence="1">
    <location>
        <begin position="110"/>
        <end position="119"/>
    </location>
</feature>
<dbReference type="Gene3D" id="2.60.40.10">
    <property type="entry name" value="Immunoglobulins"/>
    <property type="match status" value="1"/>
</dbReference>
<dbReference type="InterPro" id="IPR013783">
    <property type="entry name" value="Ig-like_fold"/>
</dbReference>